<organism evidence="1 2">
    <name type="scientific">Brassica rapa subsp. trilocularis</name>
    <dbReference type="NCBI Taxonomy" id="1813537"/>
    <lineage>
        <taxon>Eukaryota</taxon>
        <taxon>Viridiplantae</taxon>
        <taxon>Streptophyta</taxon>
        <taxon>Embryophyta</taxon>
        <taxon>Tracheophyta</taxon>
        <taxon>Spermatophyta</taxon>
        <taxon>Magnoliopsida</taxon>
        <taxon>eudicotyledons</taxon>
        <taxon>Gunneridae</taxon>
        <taxon>Pentapetalae</taxon>
        <taxon>rosids</taxon>
        <taxon>malvids</taxon>
        <taxon>Brassicales</taxon>
        <taxon>Brassicaceae</taxon>
        <taxon>Brassiceae</taxon>
        <taxon>Brassica</taxon>
    </lineage>
</organism>
<protein>
    <submittedName>
        <fullName evidence="1">Uncharacterized protein</fullName>
    </submittedName>
</protein>
<reference evidence="1 2" key="1">
    <citation type="submission" date="2021-03" db="EMBL/GenBank/DDBJ databases">
        <authorList>
            <person name="King G.J."/>
            <person name="Bancroft I."/>
            <person name="Baten A."/>
            <person name="Bloomfield J."/>
            <person name="Borpatragohain P."/>
            <person name="He Z."/>
            <person name="Irish N."/>
            <person name="Irwin J."/>
            <person name="Liu K."/>
            <person name="Mauleon R.P."/>
            <person name="Moore J."/>
            <person name="Morris R."/>
            <person name="Ostergaard L."/>
            <person name="Wang B."/>
            <person name="Wells R."/>
        </authorList>
    </citation>
    <scope>NUCLEOTIDE SEQUENCE [LARGE SCALE GENOMIC DNA]</scope>
    <source>
        <strain evidence="1">R-o-18</strain>
        <tissue evidence="1">Leaf</tissue>
    </source>
</reference>
<evidence type="ECO:0000313" key="1">
    <source>
        <dbReference type="EMBL" id="KAG5378296.1"/>
    </source>
</evidence>
<dbReference type="Proteomes" id="UP000823674">
    <property type="component" value="Chromosome A07"/>
</dbReference>
<keyword evidence="2" id="KW-1185">Reference proteome</keyword>
<accession>A0ABQ7KXQ6</accession>
<proteinExistence type="predicted"/>
<gene>
    <name evidence="1" type="primary">A07p009650.1_BraROA</name>
    <name evidence="1" type="ORF">IGI04_026138</name>
</gene>
<sequence>MFYLGSIDHRMQGCRSLTKIGQTSMNQALMVLATNPNHFFTYIVGLFVNQALMTCLKNLIPCIPSPKISNVELS</sequence>
<comment type="caution">
    <text evidence="1">The sequence shown here is derived from an EMBL/GenBank/DDBJ whole genome shotgun (WGS) entry which is preliminary data.</text>
</comment>
<dbReference type="EMBL" id="JADBGQ010000009">
    <property type="protein sequence ID" value="KAG5378296.1"/>
    <property type="molecule type" value="Genomic_DNA"/>
</dbReference>
<name>A0ABQ7KXQ6_BRACM</name>
<evidence type="ECO:0000313" key="2">
    <source>
        <dbReference type="Proteomes" id="UP000823674"/>
    </source>
</evidence>